<evidence type="ECO:0000313" key="3">
    <source>
        <dbReference type="Proteomes" id="UP000193450"/>
    </source>
</evidence>
<feature type="signal peptide" evidence="1">
    <location>
        <begin position="1"/>
        <end position="20"/>
    </location>
</feature>
<dbReference type="EMBL" id="CP019343">
    <property type="protein sequence ID" value="ARN74271.1"/>
    <property type="molecule type" value="Genomic_DNA"/>
</dbReference>
<evidence type="ECO:0008006" key="4">
    <source>
        <dbReference type="Google" id="ProtNLM"/>
    </source>
</evidence>
<evidence type="ECO:0000313" key="2">
    <source>
        <dbReference type="EMBL" id="ARN74271.1"/>
    </source>
</evidence>
<dbReference type="STRING" id="716816.BST96_09140"/>
<dbReference type="Proteomes" id="UP000193450">
    <property type="component" value="Chromosome"/>
</dbReference>
<proteinExistence type="predicted"/>
<reference evidence="2 3" key="1">
    <citation type="submission" date="2016-11" db="EMBL/GenBank/DDBJ databases">
        <title>Trade-off between light-utilization and light-protection in marine flavobacteria.</title>
        <authorList>
            <person name="Kumagai Y."/>
        </authorList>
    </citation>
    <scope>NUCLEOTIDE SEQUENCE [LARGE SCALE GENOMIC DNA]</scope>
    <source>
        <strain evidence="2 3">NBRC 107125</strain>
    </source>
</reference>
<evidence type="ECO:0000256" key="1">
    <source>
        <dbReference type="SAM" id="SignalP"/>
    </source>
</evidence>
<keyword evidence="3" id="KW-1185">Reference proteome</keyword>
<organism evidence="2 3">
    <name type="scientific">Oceanicoccus sagamiensis</name>
    <dbReference type="NCBI Taxonomy" id="716816"/>
    <lineage>
        <taxon>Bacteria</taxon>
        <taxon>Pseudomonadati</taxon>
        <taxon>Pseudomonadota</taxon>
        <taxon>Gammaproteobacteria</taxon>
        <taxon>Cellvibrionales</taxon>
        <taxon>Spongiibacteraceae</taxon>
        <taxon>Oceanicoccus</taxon>
    </lineage>
</organism>
<accession>A0A1X9NAT9</accession>
<feature type="chain" id="PRO_5012304719" description="PEP-CTERM protein-sorting domain-containing protein" evidence="1">
    <location>
        <begin position="21"/>
        <end position="175"/>
    </location>
</feature>
<keyword evidence="1" id="KW-0732">Signal</keyword>
<dbReference type="KEGG" id="osg:BST96_09140"/>
<protein>
    <recommendedName>
        <fullName evidence="4">PEP-CTERM protein-sorting domain-containing protein</fullName>
    </recommendedName>
</protein>
<dbReference type="AlphaFoldDB" id="A0A1X9NAT9"/>
<name>A0A1X9NAT9_9GAMM</name>
<dbReference type="OrthoDB" id="5567186at2"/>
<sequence>MKKALVALSAAGLLVPQANAAQYTLDSWSTANIIAAPFSHNEGAGLLSGDTRLTGYISLSSDTFLGIEYSAYWDIDLISATITATDVSCARSTSAIAAGASGSSCSRDGVDFFAEGSTTAIRISVDQLNRQTLLSWQTTDSLFSQYDFRVSQVPVPAAAWLFSSALLGLVGLKRQ</sequence>
<gene>
    <name evidence="2" type="ORF">BST96_09140</name>
</gene>
<dbReference type="RefSeq" id="WP_085758409.1">
    <property type="nucleotide sequence ID" value="NZ_CP019343.1"/>
</dbReference>